<evidence type="ECO:0000256" key="1">
    <source>
        <dbReference type="ARBA" id="ARBA00004141"/>
    </source>
</evidence>
<dbReference type="EMBL" id="JARJCN010000037">
    <property type="protein sequence ID" value="KAJ7084574.1"/>
    <property type="molecule type" value="Genomic_DNA"/>
</dbReference>
<keyword evidence="4 7" id="KW-1133">Transmembrane helix</keyword>
<gene>
    <name evidence="8" type="ORF">B0H15DRAFT_386252</name>
</gene>
<dbReference type="Pfam" id="PF06140">
    <property type="entry name" value="Ifi-6-16"/>
    <property type="match status" value="1"/>
</dbReference>
<feature type="compositionally biased region" description="Polar residues" evidence="6">
    <location>
        <begin position="218"/>
        <end position="244"/>
    </location>
</feature>
<dbReference type="Proteomes" id="UP001222325">
    <property type="component" value="Unassembled WGS sequence"/>
</dbReference>
<dbReference type="AlphaFoldDB" id="A0AAD6U2D8"/>
<comment type="caution">
    <text evidence="8">The sequence shown here is derived from an EMBL/GenBank/DDBJ whole genome shotgun (WGS) entry which is preliminary data.</text>
</comment>
<feature type="region of interest" description="Disordered" evidence="6">
    <location>
        <begin position="218"/>
        <end position="251"/>
    </location>
</feature>
<evidence type="ECO:0000313" key="9">
    <source>
        <dbReference type="Proteomes" id="UP001222325"/>
    </source>
</evidence>
<organism evidence="8 9">
    <name type="scientific">Mycena belliarum</name>
    <dbReference type="NCBI Taxonomy" id="1033014"/>
    <lineage>
        <taxon>Eukaryota</taxon>
        <taxon>Fungi</taxon>
        <taxon>Dikarya</taxon>
        <taxon>Basidiomycota</taxon>
        <taxon>Agaricomycotina</taxon>
        <taxon>Agaricomycetes</taxon>
        <taxon>Agaricomycetidae</taxon>
        <taxon>Agaricales</taxon>
        <taxon>Marasmiineae</taxon>
        <taxon>Mycenaceae</taxon>
        <taxon>Mycena</taxon>
    </lineage>
</organism>
<sequence length="251" mass="26620">MAQTNILPYLVNWNAPTFNGQPQEDVEMWISGIRLGLKQRHVPRSLWVEIAYHFLGEEPQAVLTSMKATMTKLEVQEEWDWERFTRSLIVIHEQVKRDAAKPSIGDDFHRFRKDHPYATAAAGLGLVTVGGITVAPAILVGTLNIIGFSASGVVSGSLAAGIQSAVYGGAVASGSLFAMAQSAAAGGVAVAPVALQALSAGTMALGAWVRFGRAESDTSPSPALNAQAPSLDDGSQPTPNQHLPSQRPLRL</sequence>
<accession>A0AAD6U2D8</accession>
<dbReference type="GO" id="GO:0016020">
    <property type="term" value="C:membrane"/>
    <property type="evidence" value="ECO:0007669"/>
    <property type="project" value="UniProtKB-SubCell"/>
</dbReference>
<keyword evidence="3 7" id="KW-0812">Transmembrane</keyword>
<proteinExistence type="inferred from homology"/>
<keyword evidence="9" id="KW-1185">Reference proteome</keyword>
<dbReference type="PANTHER" id="PTHR16932">
    <property type="entry name" value="INTERFERON ALPHA-INDUCIBLE PROTEIN 27"/>
    <property type="match status" value="1"/>
</dbReference>
<evidence type="ECO:0000256" key="2">
    <source>
        <dbReference type="ARBA" id="ARBA00007262"/>
    </source>
</evidence>
<dbReference type="Gene3D" id="6.10.110.10">
    <property type="match status" value="1"/>
</dbReference>
<dbReference type="InterPro" id="IPR009311">
    <property type="entry name" value="IFI6/IFI27-like"/>
</dbReference>
<comment type="subcellular location">
    <subcellularLocation>
        <location evidence="1">Membrane</location>
        <topology evidence="1">Multi-pass membrane protein</topology>
    </subcellularLocation>
</comment>
<dbReference type="InterPro" id="IPR038213">
    <property type="entry name" value="IFI6/IFI27-like_sf"/>
</dbReference>
<reference evidence="8" key="1">
    <citation type="submission" date="2023-03" db="EMBL/GenBank/DDBJ databases">
        <title>Massive genome expansion in bonnet fungi (Mycena s.s.) driven by repeated elements and novel gene families across ecological guilds.</title>
        <authorList>
            <consortium name="Lawrence Berkeley National Laboratory"/>
            <person name="Harder C.B."/>
            <person name="Miyauchi S."/>
            <person name="Viragh M."/>
            <person name="Kuo A."/>
            <person name="Thoen E."/>
            <person name="Andreopoulos B."/>
            <person name="Lu D."/>
            <person name="Skrede I."/>
            <person name="Drula E."/>
            <person name="Henrissat B."/>
            <person name="Morin E."/>
            <person name="Kohler A."/>
            <person name="Barry K."/>
            <person name="LaButti K."/>
            <person name="Morin E."/>
            <person name="Salamov A."/>
            <person name="Lipzen A."/>
            <person name="Mereny Z."/>
            <person name="Hegedus B."/>
            <person name="Baldrian P."/>
            <person name="Stursova M."/>
            <person name="Weitz H."/>
            <person name="Taylor A."/>
            <person name="Grigoriev I.V."/>
            <person name="Nagy L.G."/>
            <person name="Martin F."/>
            <person name="Kauserud H."/>
        </authorList>
    </citation>
    <scope>NUCLEOTIDE SEQUENCE</scope>
    <source>
        <strain evidence="8">CBHHK173m</strain>
    </source>
</reference>
<feature type="transmembrane region" description="Helical" evidence="7">
    <location>
        <begin position="145"/>
        <end position="171"/>
    </location>
</feature>
<keyword evidence="5 7" id="KW-0472">Membrane</keyword>
<protein>
    <submittedName>
        <fullName evidence="8">Uncharacterized protein</fullName>
    </submittedName>
</protein>
<evidence type="ECO:0000313" key="8">
    <source>
        <dbReference type="EMBL" id="KAJ7084574.1"/>
    </source>
</evidence>
<comment type="similarity">
    <text evidence="2">Belongs to the IFI6/IFI27 family.</text>
</comment>
<feature type="transmembrane region" description="Helical" evidence="7">
    <location>
        <begin position="183"/>
        <end position="209"/>
    </location>
</feature>
<evidence type="ECO:0000256" key="6">
    <source>
        <dbReference type="SAM" id="MobiDB-lite"/>
    </source>
</evidence>
<name>A0AAD6U2D8_9AGAR</name>
<evidence type="ECO:0000256" key="3">
    <source>
        <dbReference type="ARBA" id="ARBA00022692"/>
    </source>
</evidence>
<feature type="transmembrane region" description="Helical" evidence="7">
    <location>
        <begin position="117"/>
        <end position="139"/>
    </location>
</feature>
<evidence type="ECO:0000256" key="5">
    <source>
        <dbReference type="ARBA" id="ARBA00023136"/>
    </source>
</evidence>
<evidence type="ECO:0000256" key="7">
    <source>
        <dbReference type="SAM" id="Phobius"/>
    </source>
</evidence>
<dbReference type="PANTHER" id="PTHR16932:SF18">
    <property type="entry name" value="INTERFERON, ALPHA-INDUCIBLE PROTEIN 27-LIKE 2"/>
    <property type="match status" value="1"/>
</dbReference>
<evidence type="ECO:0000256" key="4">
    <source>
        <dbReference type="ARBA" id="ARBA00022989"/>
    </source>
</evidence>